<accession>A0A024T892</accession>
<reference evidence="5" key="1">
    <citation type="submission" date="2013-12" db="EMBL/GenBank/DDBJ databases">
        <title>The Genome Sequence of Aphanomyces invadans NJM9701.</title>
        <authorList>
            <consortium name="The Broad Institute Genomics Platform"/>
            <person name="Russ C."/>
            <person name="Tyler B."/>
            <person name="van West P."/>
            <person name="Dieguez-Uribeondo J."/>
            <person name="Young S.K."/>
            <person name="Zeng Q."/>
            <person name="Gargeya S."/>
            <person name="Fitzgerald M."/>
            <person name="Abouelleil A."/>
            <person name="Alvarado L."/>
            <person name="Chapman S.B."/>
            <person name="Gainer-Dewar J."/>
            <person name="Goldberg J."/>
            <person name="Griggs A."/>
            <person name="Gujja S."/>
            <person name="Hansen M."/>
            <person name="Howarth C."/>
            <person name="Imamovic A."/>
            <person name="Ireland A."/>
            <person name="Larimer J."/>
            <person name="McCowan C."/>
            <person name="Murphy C."/>
            <person name="Pearson M."/>
            <person name="Poon T.W."/>
            <person name="Priest M."/>
            <person name="Roberts A."/>
            <person name="Saif S."/>
            <person name="Shea T."/>
            <person name="Sykes S."/>
            <person name="Wortman J."/>
            <person name="Nusbaum C."/>
            <person name="Birren B."/>
        </authorList>
    </citation>
    <scope>NUCLEOTIDE SEQUENCE [LARGE SCALE GENOMIC DNA]</scope>
    <source>
        <strain evidence="5">NJM9701</strain>
    </source>
</reference>
<feature type="region of interest" description="Disordered" evidence="3">
    <location>
        <begin position="1"/>
        <end position="32"/>
    </location>
</feature>
<dbReference type="GO" id="GO:0046872">
    <property type="term" value="F:metal ion binding"/>
    <property type="evidence" value="ECO:0007669"/>
    <property type="project" value="UniProtKB-KW"/>
</dbReference>
<dbReference type="eggNOG" id="ENOG502RYHR">
    <property type="taxonomic scope" value="Eukaryota"/>
</dbReference>
<feature type="domain" description="DDE Tnp4" evidence="4">
    <location>
        <begin position="163"/>
        <end position="335"/>
    </location>
</feature>
<dbReference type="EMBL" id="KI914064">
    <property type="protein sequence ID" value="ETV90208.1"/>
    <property type="molecule type" value="Genomic_DNA"/>
</dbReference>
<dbReference type="RefSeq" id="XP_008881154.1">
    <property type="nucleotide sequence ID" value="XM_008882932.1"/>
</dbReference>
<dbReference type="VEuPathDB" id="FungiDB:H310_14952"/>
<dbReference type="InterPro" id="IPR027806">
    <property type="entry name" value="HARBI1_dom"/>
</dbReference>
<evidence type="ECO:0000259" key="4">
    <source>
        <dbReference type="Pfam" id="PF13359"/>
    </source>
</evidence>
<dbReference type="GeneID" id="20092002"/>
<comment type="cofactor">
    <cofactor evidence="1">
        <name>a divalent metal cation</name>
        <dbReference type="ChEBI" id="CHEBI:60240"/>
    </cofactor>
</comment>
<evidence type="ECO:0000313" key="5">
    <source>
        <dbReference type="EMBL" id="ETV90208.1"/>
    </source>
</evidence>
<name>A0A024T892_9STRA</name>
<gene>
    <name evidence="5" type="ORF">H310_14952</name>
</gene>
<feature type="compositionally biased region" description="Basic and acidic residues" evidence="3">
    <location>
        <begin position="1"/>
        <end position="19"/>
    </location>
</feature>
<proteinExistence type="predicted"/>
<dbReference type="AlphaFoldDB" id="A0A024T892"/>
<organism evidence="5">
    <name type="scientific">Aphanomyces invadans</name>
    <dbReference type="NCBI Taxonomy" id="157072"/>
    <lineage>
        <taxon>Eukaryota</taxon>
        <taxon>Sar</taxon>
        <taxon>Stramenopiles</taxon>
        <taxon>Oomycota</taxon>
        <taxon>Saprolegniomycetes</taxon>
        <taxon>Saprolegniales</taxon>
        <taxon>Verrucalvaceae</taxon>
        <taxon>Aphanomyces</taxon>
    </lineage>
</organism>
<evidence type="ECO:0000256" key="3">
    <source>
        <dbReference type="SAM" id="MobiDB-lite"/>
    </source>
</evidence>
<dbReference type="Pfam" id="PF13359">
    <property type="entry name" value="DDE_Tnp_4"/>
    <property type="match status" value="2"/>
</dbReference>
<protein>
    <recommendedName>
        <fullName evidence="4">DDE Tnp4 domain-containing protein</fullName>
    </recommendedName>
</protein>
<feature type="domain" description="DDE Tnp4" evidence="4">
    <location>
        <begin position="379"/>
        <end position="514"/>
    </location>
</feature>
<evidence type="ECO:0000256" key="1">
    <source>
        <dbReference type="ARBA" id="ARBA00001968"/>
    </source>
</evidence>
<sequence>MQNQRQEKRARYSTARHDDDGDQDESTSPIYDAHLDSQGPDGIHILTNFSPSEFTLLWAEVRNHIARHWNVGSGRKSDVSARDMLFIVLTSLKHCGTWDIVAAVFQQTVTFEKRVMTYLDVLDAFLYRKFVEAAAKTWTVTRLASMNQRFVNFPHARYATDVTFQQTNIPSGSYAEKQLFFSGKHHLYGHKVEMFVLLNGLAIDCSSFAKGSVSDKAIFDGNVEFHRITLAKKGSESSMADAGQEEKAIAQWAALVEKGYQGIQHQVRGIIPSKKPAHGSLTSEQPRKYRIASDRAIVENFFGHLKTLWDVCSDTYSWNRKNYDMLVQTCVALTNVHVRFHPLRSEDGDVYAQYVNRMNSIRARSMKDVTFQQTNIPCGSYAKKKLFFSGKHHLYGHKVEMSVLPNGLAIDCSAFAKGSVSDKAIFDGNVEFHPINLAKKGSESSMADAGQEEDAIAHWAALVDKGYQGIQHQVRGIIPSKQPAHGSLTSEQLHENDRIASDRAIVENLLAASRHFGPCAATPTAGIVKITTCLSKPVSR</sequence>
<keyword evidence="2" id="KW-0479">Metal-binding</keyword>
<evidence type="ECO:0000256" key="2">
    <source>
        <dbReference type="ARBA" id="ARBA00022723"/>
    </source>
</evidence>